<feature type="non-terminal residue" evidence="1">
    <location>
        <position position="1"/>
    </location>
</feature>
<comment type="caution">
    <text evidence="1">The sequence shown here is derived from an EMBL/GenBank/DDBJ whole genome shotgun (WGS) entry which is preliminary data.</text>
</comment>
<organism evidence="1 2">
    <name type="scientific">Homarus americanus</name>
    <name type="common">American lobster</name>
    <dbReference type="NCBI Taxonomy" id="6706"/>
    <lineage>
        <taxon>Eukaryota</taxon>
        <taxon>Metazoa</taxon>
        <taxon>Ecdysozoa</taxon>
        <taxon>Arthropoda</taxon>
        <taxon>Crustacea</taxon>
        <taxon>Multicrustacea</taxon>
        <taxon>Malacostraca</taxon>
        <taxon>Eumalacostraca</taxon>
        <taxon>Eucarida</taxon>
        <taxon>Decapoda</taxon>
        <taxon>Pleocyemata</taxon>
        <taxon>Astacidea</taxon>
        <taxon>Nephropoidea</taxon>
        <taxon>Nephropidae</taxon>
        <taxon>Homarus</taxon>
    </lineage>
</organism>
<evidence type="ECO:0000313" key="2">
    <source>
        <dbReference type="Proteomes" id="UP000747542"/>
    </source>
</evidence>
<dbReference type="EMBL" id="JAHLQT010037514">
    <property type="protein sequence ID" value="KAG7157454.1"/>
    <property type="molecule type" value="Genomic_DNA"/>
</dbReference>
<dbReference type="PANTHER" id="PTHR45913:SF22">
    <property type="entry name" value="SCAN BOX DOMAIN-CONTAINING PROTEIN"/>
    <property type="match status" value="1"/>
</dbReference>
<sequence>MIKRVLGKASECKIQQISLSNETVKRRISEMSDDIKEEIVSNWYFPEFEEEEGKLVRNPFSGTLDIATIPNDVQDKFLDLKNNSAAKDLYEEKSLTVF</sequence>
<dbReference type="PANTHER" id="PTHR45913">
    <property type="entry name" value="EPM2A-INTERACTING PROTEIN 1"/>
    <property type="match status" value="1"/>
</dbReference>
<dbReference type="AlphaFoldDB" id="A0A8J5JK96"/>
<reference evidence="1" key="1">
    <citation type="journal article" date="2021" name="Sci. Adv.">
        <title>The American lobster genome reveals insights on longevity, neural, and immune adaptations.</title>
        <authorList>
            <person name="Polinski J.M."/>
            <person name="Zimin A.V."/>
            <person name="Clark K.F."/>
            <person name="Kohn A.B."/>
            <person name="Sadowski N."/>
            <person name="Timp W."/>
            <person name="Ptitsyn A."/>
            <person name="Khanna P."/>
            <person name="Romanova D.Y."/>
            <person name="Williams P."/>
            <person name="Greenwood S.J."/>
            <person name="Moroz L.L."/>
            <person name="Walt D.R."/>
            <person name="Bodnar A.G."/>
        </authorList>
    </citation>
    <scope>NUCLEOTIDE SEQUENCE</scope>
    <source>
        <strain evidence="1">GMGI-L3</strain>
    </source>
</reference>
<gene>
    <name evidence="1" type="ORF">Hamer_G005894</name>
</gene>
<evidence type="ECO:0000313" key="1">
    <source>
        <dbReference type="EMBL" id="KAG7157454.1"/>
    </source>
</evidence>
<keyword evidence="2" id="KW-1185">Reference proteome</keyword>
<protein>
    <submittedName>
        <fullName evidence="1">Uncharacterized protein</fullName>
    </submittedName>
</protein>
<accession>A0A8J5JK96</accession>
<dbReference type="Proteomes" id="UP000747542">
    <property type="component" value="Unassembled WGS sequence"/>
</dbReference>
<proteinExistence type="predicted"/>
<name>A0A8J5JK96_HOMAM</name>